<accession>A0A9D1CP14</accession>
<feature type="transmembrane region" description="Helical" evidence="1">
    <location>
        <begin position="46"/>
        <end position="68"/>
    </location>
</feature>
<reference evidence="2" key="1">
    <citation type="submission" date="2020-10" db="EMBL/GenBank/DDBJ databases">
        <authorList>
            <person name="Gilroy R."/>
        </authorList>
    </citation>
    <scope>NUCLEOTIDE SEQUENCE</scope>
    <source>
        <strain evidence="2">ChiSjej2B20-13462</strain>
    </source>
</reference>
<name>A0A9D1CP14_9FIRM</name>
<dbReference type="Proteomes" id="UP000886874">
    <property type="component" value="Unassembled WGS sequence"/>
</dbReference>
<gene>
    <name evidence="2" type="ORF">IAA67_06385</name>
</gene>
<evidence type="ECO:0000313" key="2">
    <source>
        <dbReference type="EMBL" id="HIQ69937.1"/>
    </source>
</evidence>
<comment type="caution">
    <text evidence="2">The sequence shown here is derived from an EMBL/GenBank/DDBJ whole genome shotgun (WGS) entry which is preliminary data.</text>
</comment>
<proteinExistence type="predicted"/>
<reference evidence="2" key="2">
    <citation type="journal article" date="2021" name="PeerJ">
        <title>Extensive microbial diversity within the chicken gut microbiome revealed by metagenomics and culture.</title>
        <authorList>
            <person name="Gilroy R."/>
            <person name="Ravi A."/>
            <person name="Getino M."/>
            <person name="Pursley I."/>
            <person name="Horton D.L."/>
            <person name="Alikhan N.F."/>
            <person name="Baker D."/>
            <person name="Gharbi K."/>
            <person name="Hall N."/>
            <person name="Watson M."/>
            <person name="Adriaenssens E.M."/>
            <person name="Foster-Nyarko E."/>
            <person name="Jarju S."/>
            <person name="Secka A."/>
            <person name="Antonio M."/>
            <person name="Oren A."/>
            <person name="Chaudhuri R.R."/>
            <person name="La Ragione R."/>
            <person name="Hildebrand F."/>
            <person name="Pallen M.J."/>
        </authorList>
    </citation>
    <scope>NUCLEOTIDE SEQUENCE</scope>
    <source>
        <strain evidence="2">ChiSjej2B20-13462</strain>
    </source>
</reference>
<evidence type="ECO:0000256" key="1">
    <source>
        <dbReference type="SAM" id="Phobius"/>
    </source>
</evidence>
<keyword evidence="1" id="KW-0812">Transmembrane</keyword>
<protein>
    <submittedName>
        <fullName evidence="2">Uncharacterized protein</fullName>
    </submittedName>
</protein>
<organism evidence="2 3">
    <name type="scientific">Candidatus Avoscillospira stercorigallinarum</name>
    <dbReference type="NCBI Taxonomy" id="2840708"/>
    <lineage>
        <taxon>Bacteria</taxon>
        <taxon>Bacillati</taxon>
        <taxon>Bacillota</taxon>
        <taxon>Clostridia</taxon>
        <taxon>Eubacteriales</taxon>
        <taxon>Oscillospiraceae</taxon>
        <taxon>Oscillospiraceae incertae sedis</taxon>
        <taxon>Candidatus Avoscillospira</taxon>
    </lineage>
</organism>
<dbReference type="EMBL" id="DVFN01000094">
    <property type="protein sequence ID" value="HIQ69937.1"/>
    <property type="molecule type" value="Genomic_DNA"/>
</dbReference>
<keyword evidence="1" id="KW-1133">Transmembrane helix</keyword>
<keyword evidence="1" id="KW-0472">Membrane</keyword>
<sequence>MRTDGITVDREDIAASVLFKDSGYLACAWSIELMEKPMNSKRNKKIIFFAGAGVLWAVLIMSICVISSKLPAQLSLLDFAEGIMEVDLKKQPFAEVAPNIYFHKDGNMDEIINYLSNDGMILDEQFGSSYIFTNGKETIHASTMAITRWHKILFLNNN</sequence>
<evidence type="ECO:0000313" key="3">
    <source>
        <dbReference type="Proteomes" id="UP000886874"/>
    </source>
</evidence>
<dbReference type="AlphaFoldDB" id="A0A9D1CP14"/>